<evidence type="ECO:0000313" key="1">
    <source>
        <dbReference type="EMBL" id="HIU92776.1"/>
    </source>
</evidence>
<comment type="caution">
    <text evidence="1">The sequence shown here is derived from an EMBL/GenBank/DDBJ whole genome shotgun (WGS) entry which is preliminary data.</text>
</comment>
<accession>A0A9D1N172</accession>
<evidence type="ECO:0000313" key="2">
    <source>
        <dbReference type="Proteomes" id="UP000886748"/>
    </source>
</evidence>
<dbReference type="Pfam" id="PF11335">
    <property type="entry name" value="DUF3137"/>
    <property type="match status" value="1"/>
</dbReference>
<dbReference type="InterPro" id="IPR021484">
    <property type="entry name" value="DUF3137"/>
</dbReference>
<gene>
    <name evidence="1" type="ORF">IAD26_06560</name>
</gene>
<proteinExistence type="predicted"/>
<dbReference type="EMBL" id="DVOD01000049">
    <property type="protein sequence ID" value="HIU92776.1"/>
    <property type="molecule type" value="Genomic_DNA"/>
</dbReference>
<dbReference type="AlphaFoldDB" id="A0A9D1N172"/>
<sequence length="240" mass="27274">MANTSLNTICTNGKKLLRKSVYPTLISSLDGFSYVDLNSQDTLNLFDKLVETNVLGSITRIVCDDCIRFDRKDTQFSIYDMAADTVVCSGRSSGRKVIFDGILVIAKCHKSFNGITVIKPKKLPDIIQDSLTVFERVKLEDPVFEKNFNVYSTNQIESRFLITTAFMQRLIKTEQKFKGNISCHFENGEIFICINDSKDRFEIPMDKSLVDEKTLLPVFEDLNEILELVNTLKLENNTGL</sequence>
<protein>
    <submittedName>
        <fullName evidence="1">DUF3137 domain-containing protein</fullName>
    </submittedName>
</protein>
<reference evidence="1" key="2">
    <citation type="journal article" date="2021" name="PeerJ">
        <title>Extensive microbial diversity within the chicken gut microbiome revealed by metagenomics and culture.</title>
        <authorList>
            <person name="Gilroy R."/>
            <person name="Ravi A."/>
            <person name="Getino M."/>
            <person name="Pursley I."/>
            <person name="Horton D.L."/>
            <person name="Alikhan N.F."/>
            <person name="Baker D."/>
            <person name="Gharbi K."/>
            <person name="Hall N."/>
            <person name="Watson M."/>
            <person name="Adriaenssens E.M."/>
            <person name="Foster-Nyarko E."/>
            <person name="Jarju S."/>
            <person name="Secka A."/>
            <person name="Antonio M."/>
            <person name="Oren A."/>
            <person name="Chaudhuri R.R."/>
            <person name="La Ragione R."/>
            <person name="Hildebrand F."/>
            <person name="Pallen M.J."/>
        </authorList>
    </citation>
    <scope>NUCLEOTIDE SEQUENCE</scope>
    <source>
        <strain evidence="1">CHK154-7741</strain>
    </source>
</reference>
<reference evidence="1" key="1">
    <citation type="submission" date="2020-10" db="EMBL/GenBank/DDBJ databases">
        <authorList>
            <person name="Gilroy R."/>
        </authorList>
    </citation>
    <scope>NUCLEOTIDE SEQUENCE</scope>
    <source>
        <strain evidence="1">CHK154-7741</strain>
    </source>
</reference>
<dbReference type="Proteomes" id="UP000886748">
    <property type="component" value="Unassembled WGS sequence"/>
</dbReference>
<organism evidence="1 2">
    <name type="scientific">Candidatus Limenecus avicola</name>
    <dbReference type="NCBI Taxonomy" id="2840847"/>
    <lineage>
        <taxon>Bacteria</taxon>
        <taxon>Bacillati</taxon>
        <taxon>Bacillota</taxon>
        <taxon>Clostridia</taxon>
        <taxon>Eubacteriales</taxon>
        <taxon>Clostridiaceae</taxon>
        <taxon>Clostridiaceae incertae sedis</taxon>
        <taxon>Candidatus Limenecus</taxon>
    </lineage>
</organism>
<name>A0A9D1N172_9CLOT</name>